<reference evidence="2 3" key="1">
    <citation type="submission" date="2016-01" db="EMBL/GenBank/DDBJ databases">
        <authorList>
            <person name="Oliw E.H."/>
        </authorList>
    </citation>
    <scope>NUCLEOTIDE SEQUENCE [LARGE SCALE GENOMIC DNA]</scope>
    <source>
        <strain evidence="2 3">Kerr 14</strain>
    </source>
</reference>
<proteinExistence type="predicted"/>
<dbReference type="EMBL" id="FBWC01000017">
    <property type="protein sequence ID" value="CUX38898.1"/>
    <property type="molecule type" value="Genomic_DNA"/>
</dbReference>
<feature type="region of interest" description="Disordered" evidence="1">
    <location>
        <begin position="88"/>
        <end position="109"/>
    </location>
</feature>
<accession>A0A1S7QLR2</accession>
<dbReference type="Proteomes" id="UP000191897">
    <property type="component" value="Unassembled WGS sequence"/>
</dbReference>
<evidence type="ECO:0000256" key="1">
    <source>
        <dbReference type="SAM" id="MobiDB-lite"/>
    </source>
</evidence>
<protein>
    <submittedName>
        <fullName evidence="2">Uncharacterized protein</fullName>
    </submittedName>
</protein>
<evidence type="ECO:0000313" key="3">
    <source>
        <dbReference type="Proteomes" id="UP000191897"/>
    </source>
</evidence>
<feature type="compositionally biased region" description="Basic and acidic residues" evidence="1">
    <location>
        <begin position="98"/>
        <end position="109"/>
    </location>
</feature>
<dbReference type="AlphaFoldDB" id="A0A1S7QLR2"/>
<name>A0A1S7QLR2_AGRTU</name>
<sequence>MFDKAMRFELWHERQLILDNEKIKKAAKLFSAFQLEYRHIRTIKREILLENRGMAAFEIPDIAQEIDVYPFGTSLRHFGPRLAVTLDRPADGAPQAEPARHAHPENDVGPRQAHIERRRVAAVHQPALFGDDGGYPLPLLMAGARLPAGQPENLPIHGDITKPEIARELLRKRRLAAAGTANDQYALRAGDNRGSIFYPVKIVRHLIDLIQPLDIFLPPGHNP</sequence>
<gene>
    <name evidence="2" type="ORF">AGR4C_Cc80251</name>
</gene>
<evidence type="ECO:0000313" key="2">
    <source>
        <dbReference type="EMBL" id="CUX38898.1"/>
    </source>
</evidence>
<organism evidence="2 3">
    <name type="scientific">Agrobacterium tumefaciens str. Kerr 14</name>
    <dbReference type="NCBI Taxonomy" id="1183424"/>
    <lineage>
        <taxon>Bacteria</taxon>
        <taxon>Pseudomonadati</taxon>
        <taxon>Pseudomonadota</taxon>
        <taxon>Alphaproteobacteria</taxon>
        <taxon>Hyphomicrobiales</taxon>
        <taxon>Rhizobiaceae</taxon>
        <taxon>Rhizobium/Agrobacterium group</taxon>
        <taxon>Agrobacterium</taxon>
        <taxon>Agrobacterium tumefaciens complex</taxon>
    </lineage>
</organism>